<dbReference type="EMBL" id="CACRXK020000058">
    <property type="protein sequence ID" value="CAB3977630.1"/>
    <property type="molecule type" value="Genomic_DNA"/>
</dbReference>
<evidence type="ECO:0000313" key="1">
    <source>
        <dbReference type="EMBL" id="CAB3977630.1"/>
    </source>
</evidence>
<name>A0A7D9D5R1_PARCT</name>
<sequence length="102" mass="11600">MKAMQLCIYQCTVCREAWPLKTRAKELSKYVCARCSCDKNSPKKFSIENSMTPSPVPKQLQGLTQFEEMLIARAFSVMHVYTKPRGGQKAYKGHVITLPQDV</sequence>
<dbReference type="AlphaFoldDB" id="A0A7D9D5R1"/>
<reference evidence="1" key="1">
    <citation type="submission" date="2020-04" db="EMBL/GenBank/DDBJ databases">
        <authorList>
            <person name="Alioto T."/>
            <person name="Alioto T."/>
            <person name="Gomez Garrido J."/>
        </authorList>
    </citation>
    <scope>NUCLEOTIDE SEQUENCE</scope>
    <source>
        <strain evidence="1">A484AB</strain>
    </source>
</reference>
<dbReference type="InterPro" id="IPR046700">
    <property type="entry name" value="DUF6570"/>
</dbReference>
<dbReference type="Pfam" id="PF20209">
    <property type="entry name" value="DUF6570"/>
    <property type="match status" value="1"/>
</dbReference>
<evidence type="ECO:0000313" key="2">
    <source>
        <dbReference type="Proteomes" id="UP001152795"/>
    </source>
</evidence>
<protein>
    <submittedName>
        <fullName evidence="1">Uncharacterized protein</fullName>
    </submittedName>
</protein>
<keyword evidence="2" id="KW-1185">Reference proteome</keyword>
<dbReference type="Proteomes" id="UP001152795">
    <property type="component" value="Unassembled WGS sequence"/>
</dbReference>
<comment type="caution">
    <text evidence="1">The sequence shown here is derived from an EMBL/GenBank/DDBJ whole genome shotgun (WGS) entry which is preliminary data.</text>
</comment>
<gene>
    <name evidence="1" type="ORF">PACLA_8A057676</name>
</gene>
<organism evidence="1 2">
    <name type="scientific">Paramuricea clavata</name>
    <name type="common">Red gorgonian</name>
    <name type="synonym">Violescent sea-whip</name>
    <dbReference type="NCBI Taxonomy" id="317549"/>
    <lineage>
        <taxon>Eukaryota</taxon>
        <taxon>Metazoa</taxon>
        <taxon>Cnidaria</taxon>
        <taxon>Anthozoa</taxon>
        <taxon>Octocorallia</taxon>
        <taxon>Malacalcyonacea</taxon>
        <taxon>Plexauridae</taxon>
        <taxon>Paramuricea</taxon>
    </lineage>
</organism>
<proteinExistence type="predicted"/>
<dbReference type="OrthoDB" id="8196283at2759"/>
<accession>A0A7D9D5R1</accession>